<feature type="compositionally biased region" description="Low complexity" evidence="1">
    <location>
        <begin position="42"/>
        <end position="53"/>
    </location>
</feature>
<dbReference type="Proteomes" id="UP000201728">
    <property type="component" value="Chromosome"/>
</dbReference>
<name>A0A222P0K2_9GAMM</name>
<reference evidence="4" key="1">
    <citation type="submission" date="2016-07" db="EMBL/GenBank/DDBJ databases">
        <authorList>
            <person name="Florea S."/>
            <person name="Webb J.S."/>
            <person name="Jaromczyk J."/>
            <person name="Schardl C.L."/>
        </authorList>
    </citation>
    <scope>NUCLEOTIDE SEQUENCE [LARGE SCALE GENOMIC DNA]</scope>
    <source>
        <strain evidence="4">CDC-D5610</strain>
    </source>
</reference>
<dbReference type="AlphaFoldDB" id="A0A222P0K2"/>
<accession>A0A222P0K2</accession>
<evidence type="ECO:0000313" key="4">
    <source>
        <dbReference type="Proteomes" id="UP000201728"/>
    </source>
</evidence>
<feature type="chain" id="PRO_5012917224" evidence="2">
    <location>
        <begin position="25"/>
        <end position="62"/>
    </location>
</feature>
<feature type="signal peptide" evidence="2">
    <location>
        <begin position="1"/>
        <end position="24"/>
    </location>
</feature>
<feature type="region of interest" description="Disordered" evidence="1">
    <location>
        <begin position="24"/>
        <end position="62"/>
    </location>
</feature>
<organism evidence="3 4">
    <name type="scientific">Legionella clemsonensis</name>
    <dbReference type="NCBI Taxonomy" id="1867846"/>
    <lineage>
        <taxon>Bacteria</taxon>
        <taxon>Pseudomonadati</taxon>
        <taxon>Pseudomonadota</taxon>
        <taxon>Gammaproteobacteria</taxon>
        <taxon>Legionellales</taxon>
        <taxon>Legionellaceae</taxon>
        <taxon>Legionella</taxon>
    </lineage>
</organism>
<dbReference type="PROSITE" id="PS51257">
    <property type="entry name" value="PROKAR_LIPOPROTEIN"/>
    <property type="match status" value="1"/>
</dbReference>
<evidence type="ECO:0000313" key="3">
    <source>
        <dbReference type="EMBL" id="ASQ45351.1"/>
    </source>
</evidence>
<evidence type="ECO:0000256" key="1">
    <source>
        <dbReference type="SAM" id="MobiDB-lite"/>
    </source>
</evidence>
<protein>
    <submittedName>
        <fullName evidence="3">Uncharacterized protein</fullName>
    </submittedName>
</protein>
<evidence type="ECO:0000256" key="2">
    <source>
        <dbReference type="SAM" id="SignalP"/>
    </source>
</evidence>
<gene>
    <name evidence="3" type="ORF">clem_03965</name>
</gene>
<dbReference type="EMBL" id="CP016397">
    <property type="protein sequence ID" value="ASQ45351.1"/>
    <property type="molecule type" value="Genomic_DNA"/>
</dbReference>
<dbReference type="KEGG" id="lcd:clem_03965"/>
<feature type="compositionally biased region" description="Polar residues" evidence="1">
    <location>
        <begin position="30"/>
        <end position="41"/>
    </location>
</feature>
<keyword evidence="2" id="KW-0732">Signal</keyword>
<dbReference type="RefSeq" id="WP_094090421.1">
    <property type="nucleotide sequence ID" value="NZ_CP016397.1"/>
</dbReference>
<keyword evidence="4" id="KW-1185">Reference proteome</keyword>
<sequence>MKRLALLAVTAFLAVILSACGENAERKAENNATTTMEQQDQNKATDTTGTTDANKTEHTTGQ</sequence>
<proteinExistence type="predicted"/>